<evidence type="ECO:0000256" key="2">
    <source>
        <dbReference type="ARBA" id="ARBA00023125"/>
    </source>
</evidence>
<keyword evidence="6" id="KW-1185">Reference proteome</keyword>
<name>A0A0R1N6S7_9LACO</name>
<evidence type="ECO:0000259" key="4">
    <source>
        <dbReference type="SMART" id="SM00347"/>
    </source>
</evidence>
<dbReference type="SUPFAM" id="SSF46785">
    <property type="entry name" value="Winged helix' DNA-binding domain"/>
    <property type="match status" value="1"/>
</dbReference>
<reference evidence="5 6" key="1">
    <citation type="journal article" date="2015" name="Genome Announc.">
        <title>Expanding the biotechnology potential of lactobacilli through comparative genomics of 213 strains and associated genera.</title>
        <authorList>
            <person name="Sun Z."/>
            <person name="Harris H.M."/>
            <person name="McCann A."/>
            <person name="Guo C."/>
            <person name="Argimon S."/>
            <person name="Zhang W."/>
            <person name="Yang X."/>
            <person name="Jeffery I.B."/>
            <person name="Cooney J.C."/>
            <person name="Kagawa T.F."/>
            <person name="Liu W."/>
            <person name="Song Y."/>
            <person name="Salvetti E."/>
            <person name="Wrobel A."/>
            <person name="Rasinkangas P."/>
            <person name="Parkhill J."/>
            <person name="Rea M.C."/>
            <person name="O'Sullivan O."/>
            <person name="Ritari J."/>
            <person name="Douillard F.P."/>
            <person name="Paul Ross R."/>
            <person name="Yang R."/>
            <person name="Briner A.E."/>
            <person name="Felis G.E."/>
            <person name="de Vos W.M."/>
            <person name="Barrangou R."/>
            <person name="Klaenhammer T.R."/>
            <person name="Caufield P.W."/>
            <person name="Cui Y."/>
            <person name="Zhang H."/>
            <person name="O'Toole P.W."/>
        </authorList>
    </citation>
    <scope>NUCLEOTIDE SEQUENCE [LARGE SCALE GENOMIC DNA]</scope>
    <source>
        <strain evidence="5 6">DSM 12744</strain>
    </source>
</reference>
<feature type="domain" description="HTH marR-type" evidence="4">
    <location>
        <begin position="30"/>
        <end position="121"/>
    </location>
</feature>
<dbReference type="InterPro" id="IPR000835">
    <property type="entry name" value="HTH_MarR-typ"/>
</dbReference>
<accession>A0A0R1N6S7</accession>
<dbReference type="Pfam" id="PF12802">
    <property type="entry name" value="MarR_2"/>
    <property type="match status" value="1"/>
</dbReference>
<proteinExistence type="predicted"/>
<dbReference type="RefSeq" id="WP_057819199.1">
    <property type="nucleotide sequence ID" value="NZ_AZEC01000004.1"/>
</dbReference>
<keyword evidence="3" id="KW-0804">Transcription</keyword>
<dbReference type="AlphaFoldDB" id="A0A0R1N6S7"/>
<dbReference type="Gene3D" id="1.10.10.10">
    <property type="entry name" value="Winged helix-like DNA-binding domain superfamily/Winged helix DNA-binding domain"/>
    <property type="match status" value="1"/>
</dbReference>
<sequence>MDQNEVEQKIVKPFEHITRLYNALDQTSAKYGTDVDLYPPEIRAITAIGNHPDSSLKELAQYLDVSKSTATKTVQKLVKKGMAAKAFAANSENQLAVRLTTKGEVARQHHADYDAYLDQQLIAIFAKVPPELLPYLGTIANETEAYFKKELAERQK</sequence>
<dbReference type="InterPro" id="IPR036388">
    <property type="entry name" value="WH-like_DNA-bd_sf"/>
</dbReference>
<dbReference type="GO" id="GO:0003677">
    <property type="term" value="F:DNA binding"/>
    <property type="evidence" value="ECO:0007669"/>
    <property type="project" value="UniProtKB-KW"/>
</dbReference>
<dbReference type="SMART" id="SM00347">
    <property type="entry name" value="HTH_MARR"/>
    <property type="match status" value="1"/>
</dbReference>
<dbReference type="Proteomes" id="UP000051330">
    <property type="component" value="Unassembled WGS sequence"/>
</dbReference>
<dbReference type="PATRIC" id="fig|1423792.3.peg.2183"/>
<dbReference type="EMBL" id="AZEC01000004">
    <property type="protein sequence ID" value="KRL13314.1"/>
    <property type="molecule type" value="Genomic_DNA"/>
</dbReference>
<evidence type="ECO:0000256" key="3">
    <source>
        <dbReference type="ARBA" id="ARBA00023163"/>
    </source>
</evidence>
<evidence type="ECO:0000313" key="6">
    <source>
        <dbReference type="Proteomes" id="UP000051330"/>
    </source>
</evidence>
<dbReference type="OrthoDB" id="2327675at2"/>
<dbReference type="PANTHER" id="PTHR42756">
    <property type="entry name" value="TRANSCRIPTIONAL REGULATOR, MARR"/>
    <property type="match status" value="1"/>
</dbReference>
<organism evidence="5 6">
    <name type="scientific">Schleiferilactobacillus perolens DSM 12744</name>
    <dbReference type="NCBI Taxonomy" id="1423792"/>
    <lineage>
        <taxon>Bacteria</taxon>
        <taxon>Bacillati</taxon>
        <taxon>Bacillota</taxon>
        <taxon>Bacilli</taxon>
        <taxon>Lactobacillales</taxon>
        <taxon>Lactobacillaceae</taxon>
        <taxon>Schleiferilactobacillus</taxon>
    </lineage>
</organism>
<keyword evidence="1" id="KW-0805">Transcription regulation</keyword>
<gene>
    <name evidence="5" type="ORF">FD09_GL002141</name>
</gene>
<dbReference type="STRING" id="1423792.FD09_GL002141"/>
<protein>
    <submittedName>
        <fullName evidence="5">Transcriptional regulator, MarR family</fullName>
    </submittedName>
</protein>
<comment type="caution">
    <text evidence="5">The sequence shown here is derived from an EMBL/GenBank/DDBJ whole genome shotgun (WGS) entry which is preliminary data.</text>
</comment>
<dbReference type="GO" id="GO:0003700">
    <property type="term" value="F:DNA-binding transcription factor activity"/>
    <property type="evidence" value="ECO:0007669"/>
    <property type="project" value="InterPro"/>
</dbReference>
<dbReference type="PANTHER" id="PTHR42756:SF1">
    <property type="entry name" value="TRANSCRIPTIONAL REPRESSOR OF EMRAB OPERON"/>
    <property type="match status" value="1"/>
</dbReference>
<keyword evidence="2" id="KW-0238">DNA-binding</keyword>
<evidence type="ECO:0000256" key="1">
    <source>
        <dbReference type="ARBA" id="ARBA00023015"/>
    </source>
</evidence>
<dbReference type="InterPro" id="IPR036390">
    <property type="entry name" value="WH_DNA-bd_sf"/>
</dbReference>
<evidence type="ECO:0000313" key="5">
    <source>
        <dbReference type="EMBL" id="KRL13314.1"/>
    </source>
</evidence>